<evidence type="ECO:0000256" key="11">
    <source>
        <dbReference type="ARBA" id="ARBA00023136"/>
    </source>
</evidence>
<dbReference type="InterPro" id="IPR039426">
    <property type="entry name" value="TonB-dep_rcpt-like"/>
</dbReference>
<dbReference type="PROSITE" id="PS52016">
    <property type="entry name" value="TONB_DEPENDENT_REC_3"/>
    <property type="match status" value="1"/>
</dbReference>
<feature type="compositionally biased region" description="Low complexity" evidence="16">
    <location>
        <begin position="71"/>
        <end position="100"/>
    </location>
</feature>
<comment type="caution">
    <text evidence="20">The sequence shown here is derived from an EMBL/GenBank/DDBJ whole genome shotgun (WGS) entry which is preliminary data.</text>
</comment>
<evidence type="ECO:0000313" key="20">
    <source>
        <dbReference type="EMBL" id="TDR94132.1"/>
    </source>
</evidence>
<dbReference type="InterPro" id="IPR000531">
    <property type="entry name" value="Beta-barrel_TonB"/>
</dbReference>
<dbReference type="SUPFAM" id="SSF56935">
    <property type="entry name" value="Porins"/>
    <property type="match status" value="1"/>
</dbReference>
<dbReference type="GO" id="GO:0009279">
    <property type="term" value="C:cell outer membrane"/>
    <property type="evidence" value="ECO:0007669"/>
    <property type="project" value="UniProtKB-SubCell"/>
</dbReference>
<dbReference type="Pfam" id="PF00593">
    <property type="entry name" value="TonB_dep_Rec_b-barrel"/>
    <property type="match status" value="1"/>
</dbReference>
<dbReference type="Gene3D" id="2.40.170.20">
    <property type="entry name" value="TonB-dependent receptor, beta-barrel domain"/>
    <property type="match status" value="1"/>
</dbReference>
<evidence type="ECO:0000256" key="3">
    <source>
        <dbReference type="ARBA" id="ARBA00022448"/>
    </source>
</evidence>
<keyword evidence="10 15" id="KW-0798">TonB box</keyword>
<keyword evidence="6 14" id="KW-0812">Transmembrane</keyword>
<dbReference type="PANTHER" id="PTHR32552">
    <property type="entry name" value="FERRICHROME IRON RECEPTOR-RELATED"/>
    <property type="match status" value="1"/>
</dbReference>
<evidence type="ECO:0000313" key="21">
    <source>
        <dbReference type="Proteomes" id="UP000295122"/>
    </source>
</evidence>
<comment type="subcellular location">
    <subcellularLocation>
        <location evidence="1 14">Cell outer membrane</location>
        <topology evidence="1 14">Multi-pass membrane protein</topology>
    </subcellularLocation>
</comment>
<feature type="compositionally biased region" description="Low complexity" evidence="16">
    <location>
        <begin position="43"/>
        <end position="63"/>
    </location>
</feature>
<protein>
    <submittedName>
        <fullName evidence="20">Iron complex outermembrane receptor protein</fullName>
    </submittedName>
</protein>
<proteinExistence type="inferred from homology"/>
<evidence type="ECO:0000259" key="19">
    <source>
        <dbReference type="Pfam" id="PF07715"/>
    </source>
</evidence>
<evidence type="ECO:0000256" key="4">
    <source>
        <dbReference type="ARBA" id="ARBA00022452"/>
    </source>
</evidence>
<dbReference type="FunFam" id="2.170.130.10:FF:000001">
    <property type="entry name" value="Catecholate siderophore TonB-dependent receptor"/>
    <property type="match status" value="1"/>
</dbReference>
<dbReference type="GO" id="GO:0038023">
    <property type="term" value="F:signaling receptor activity"/>
    <property type="evidence" value="ECO:0007669"/>
    <property type="project" value="InterPro"/>
</dbReference>
<keyword evidence="4 14" id="KW-1134">Transmembrane beta strand</keyword>
<feature type="signal peptide" evidence="17">
    <location>
        <begin position="1"/>
        <end position="32"/>
    </location>
</feature>
<dbReference type="GO" id="GO:0015344">
    <property type="term" value="F:siderophore uptake transmembrane transporter activity"/>
    <property type="evidence" value="ECO:0007669"/>
    <property type="project" value="TreeGrafter"/>
</dbReference>
<dbReference type="AlphaFoldDB" id="A0A4R7C833"/>
<evidence type="ECO:0000256" key="7">
    <source>
        <dbReference type="ARBA" id="ARBA00022729"/>
    </source>
</evidence>
<dbReference type="InterPro" id="IPR010105">
    <property type="entry name" value="TonB_sidphr_rcpt"/>
</dbReference>
<evidence type="ECO:0000259" key="18">
    <source>
        <dbReference type="Pfam" id="PF00593"/>
    </source>
</evidence>
<dbReference type="GO" id="GO:0015891">
    <property type="term" value="P:siderophore transport"/>
    <property type="evidence" value="ECO:0007669"/>
    <property type="project" value="InterPro"/>
</dbReference>
<evidence type="ECO:0000256" key="9">
    <source>
        <dbReference type="ARBA" id="ARBA00023065"/>
    </source>
</evidence>
<keyword evidence="3 14" id="KW-0813">Transport</keyword>
<comment type="similarity">
    <text evidence="2 14 15">Belongs to the TonB-dependent receptor family.</text>
</comment>
<evidence type="ECO:0000256" key="8">
    <source>
        <dbReference type="ARBA" id="ARBA00023004"/>
    </source>
</evidence>
<dbReference type="Gene3D" id="2.170.130.10">
    <property type="entry name" value="TonB-dependent receptor, plug domain"/>
    <property type="match status" value="1"/>
</dbReference>
<keyword evidence="9" id="KW-0406">Ion transport</keyword>
<dbReference type="InterPro" id="IPR012910">
    <property type="entry name" value="Plug_dom"/>
</dbReference>
<evidence type="ECO:0000256" key="5">
    <source>
        <dbReference type="ARBA" id="ARBA00022496"/>
    </source>
</evidence>
<keyword evidence="21" id="KW-1185">Reference proteome</keyword>
<accession>A0A4R7C833</accession>
<organism evidence="20 21">
    <name type="scientific">Enterovirga rhinocerotis</name>
    <dbReference type="NCBI Taxonomy" id="1339210"/>
    <lineage>
        <taxon>Bacteria</taxon>
        <taxon>Pseudomonadati</taxon>
        <taxon>Pseudomonadota</taxon>
        <taxon>Alphaproteobacteria</taxon>
        <taxon>Hyphomicrobiales</taxon>
        <taxon>Methylobacteriaceae</taxon>
        <taxon>Enterovirga</taxon>
    </lineage>
</organism>
<feature type="domain" description="TonB-dependent receptor plug" evidence="19">
    <location>
        <begin position="123"/>
        <end position="229"/>
    </location>
</feature>
<keyword evidence="11 14" id="KW-0472">Membrane</keyword>
<dbReference type="Proteomes" id="UP000295122">
    <property type="component" value="Unassembled WGS sequence"/>
</dbReference>
<feature type="region of interest" description="Disordered" evidence="16">
    <location>
        <begin position="36"/>
        <end position="101"/>
    </location>
</feature>
<feature type="chain" id="PRO_5020211283" evidence="17">
    <location>
        <begin position="33"/>
        <end position="809"/>
    </location>
</feature>
<evidence type="ECO:0000256" key="14">
    <source>
        <dbReference type="PROSITE-ProRule" id="PRU01360"/>
    </source>
</evidence>
<evidence type="ECO:0000256" key="16">
    <source>
        <dbReference type="SAM" id="MobiDB-lite"/>
    </source>
</evidence>
<name>A0A4R7C833_9HYPH</name>
<keyword evidence="13 14" id="KW-0998">Cell outer membrane</keyword>
<dbReference type="CDD" id="cd01347">
    <property type="entry name" value="ligand_gated_channel"/>
    <property type="match status" value="1"/>
</dbReference>
<keyword evidence="12 20" id="KW-0675">Receptor</keyword>
<evidence type="ECO:0000256" key="15">
    <source>
        <dbReference type="RuleBase" id="RU003357"/>
    </source>
</evidence>
<evidence type="ECO:0000256" key="12">
    <source>
        <dbReference type="ARBA" id="ARBA00023170"/>
    </source>
</evidence>
<dbReference type="NCBIfam" id="TIGR01783">
    <property type="entry name" value="TonB-siderophor"/>
    <property type="match status" value="1"/>
</dbReference>
<dbReference type="PANTHER" id="PTHR32552:SF68">
    <property type="entry name" value="FERRICHROME OUTER MEMBRANE TRANSPORTER_PHAGE RECEPTOR"/>
    <property type="match status" value="1"/>
</dbReference>
<dbReference type="Pfam" id="PF07715">
    <property type="entry name" value="Plug"/>
    <property type="match status" value="1"/>
</dbReference>
<keyword evidence="5" id="KW-0410">Iron transport</keyword>
<evidence type="ECO:0000256" key="2">
    <source>
        <dbReference type="ARBA" id="ARBA00009810"/>
    </source>
</evidence>
<dbReference type="FunFam" id="2.40.170.20:FF:000005">
    <property type="entry name" value="TonB-dependent siderophore receptor"/>
    <property type="match status" value="1"/>
</dbReference>
<sequence length="809" mass="88348">MGGTTRHSISSFGLCAVSVAAMTAALTATSFAQSALPPVNVEPPSSRAAPARPAAAASQQATRRPARRAAARQASRPVRSLPAASAPVSAPASQQAPESAYGPVQGYVATRSATGSKTDASILETPQSISVITRDQMNEQAATTVGESLQYTAGVMTGQAGLQSRRFDPVFIRGFGGFSAAANYASYLDGLKWHFPSRTAVQIDPWMVERVEVFKGPSSVLYGQANPGGFINLVSKKPQETPSGEIFVRGGTHNYIESGFDVTGPVASDPRFLYRVVGLGRMADSQIDYQEEQRLLIAPSFTFAPSPDTKLTVMGIYQRDPKAVDSGFLPVVGTVLPSGYGRLPTNRFQGDPQWNLYNRTEKAIGYQFEHRFNDVLTFRQGFRYGNLTNDFRGVDFASLQGNNRLLNRNTGQHLHDADSFSLDNQLQAKFSTGPLKHTLLAGLDYQYMDSLWRFGFGQIGPIDLYAPVYGQPFMRPNLTIRRRDQLRQLGLYVQDQIEFGNFRLWLSGRQDFARVSSSQLNTTLPVGLLPNGSFNPASTANQDEAFTGRVGLLYLFENGFAPYASYSTSFEPVTGADRFGTAFKATTGEQIEAGFKYQPTGWNALLTVSAFNLTKQNVLSTDPANPLLSIQNGEVRSRGIEIEGKASLVDGLDLIGTYTFTDMEFTKSDNGVEITGRPKEYFYYQGKRPVAVPRHMASVWAHYQMKQGPLAGFAVGAGVRYIGDTFGTDSNMWNLPGYVYTPSKVPGFTLVDAMVSYDFGYVSPKLKGLSLAVNARNLFDKDYVAACNGFGSCAYGEGRTILATMRYRW</sequence>
<keyword evidence="8" id="KW-0408">Iron</keyword>
<gene>
    <name evidence="20" type="ORF">EV668_1407</name>
</gene>
<evidence type="ECO:0000256" key="1">
    <source>
        <dbReference type="ARBA" id="ARBA00004571"/>
    </source>
</evidence>
<evidence type="ECO:0000256" key="13">
    <source>
        <dbReference type="ARBA" id="ARBA00023237"/>
    </source>
</evidence>
<dbReference type="InterPro" id="IPR036942">
    <property type="entry name" value="Beta-barrel_TonB_sf"/>
</dbReference>
<keyword evidence="7 17" id="KW-0732">Signal</keyword>
<dbReference type="EMBL" id="SNZR01000011">
    <property type="protein sequence ID" value="TDR94132.1"/>
    <property type="molecule type" value="Genomic_DNA"/>
</dbReference>
<evidence type="ECO:0000256" key="6">
    <source>
        <dbReference type="ARBA" id="ARBA00022692"/>
    </source>
</evidence>
<feature type="domain" description="TonB-dependent receptor-like beta-barrel" evidence="18">
    <location>
        <begin position="305"/>
        <end position="778"/>
    </location>
</feature>
<evidence type="ECO:0000256" key="10">
    <source>
        <dbReference type="ARBA" id="ARBA00023077"/>
    </source>
</evidence>
<dbReference type="InterPro" id="IPR037066">
    <property type="entry name" value="Plug_dom_sf"/>
</dbReference>
<reference evidence="20 21" key="1">
    <citation type="submission" date="2019-03" db="EMBL/GenBank/DDBJ databases">
        <title>Genomic Encyclopedia of Type Strains, Phase IV (KMG-IV): sequencing the most valuable type-strain genomes for metagenomic binning, comparative biology and taxonomic classification.</title>
        <authorList>
            <person name="Goeker M."/>
        </authorList>
    </citation>
    <scope>NUCLEOTIDE SEQUENCE [LARGE SCALE GENOMIC DNA]</scope>
    <source>
        <strain evidence="20 21">DSM 25903</strain>
    </source>
</reference>
<evidence type="ECO:0000256" key="17">
    <source>
        <dbReference type="SAM" id="SignalP"/>
    </source>
</evidence>